<evidence type="ECO:0000313" key="4">
    <source>
        <dbReference type="Proteomes" id="UP000663181"/>
    </source>
</evidence>
<dbReference type="InterPro" id="IPR013096">
    <property type="entry name" value="Cupin_2"/>
</dbReference>
<name>A0ABX7GQM8_9GAMM</name>
<dbReference type="PANTHER" id="PTHR35848">
    <property type="entry name" value="OXALATE-BINDING PROTEIN"/>
    <property type="match status" value="1"/>
</dbReference>
<dbReference type="Pfam" id="PF07883">
    <property type="entry name" value="Cupin_2"/>
    <property type="match status" value="1"/>
</dbReference>
<keyword evidence="1" id="KW-0479">Metal-binding</keyword>
<organism evidence="3 4">
    <name type="scientific">Dyella caseinilytica</name>
    <dbReference type="NCBI Taxonomy" id="1849581"/>
    <lineage>
        <taxon>Bacteria</taxon>
        <taxon>Pseudomonadati</taxon>
        <taxon>Pseudomonadota</taxon>
        <taxon>Gammaproteobacteria</taxon>
        <taxon>Lysobacterales</taxon>
        <taxon>Rhodanobacteraceae</taxon>
        <taxon>Dyella</taxon>
    </lineage>
</organism>
<gene>
    <name evidence="3" type="ORF">ISN74_11490</name>
</gene>
<protein>
    <submittedName>
        <fullName evidence="3">Cupin domain-containing protein</fullName>
    </submittedName>
</protein>
<dbReference type="InterPro" id="IPR011051">
    <property type="entry name" value="RmlC_Cupin_sf"/>
</dbReference>
<dbReference type="Gene3D" id="2.60.120.10">
    <property type="entry name" value="Jelly Rolls"/>
    <property type="match status" value="1"/>
</dbReference>
<evidence type="ECO:0000259" key="2">
    <source>
        <dbReference type="Pfam" id="PF07883"/>
    </source>
</evidence>
<dbReference type="PANTHER" id="PTHR35848:SF9">
    <property type="entry name" value="SLL1358 PROTEIN"/>
    <property type="match status" value="1"/>
</dbReference>
<dbReference type="InterPro" id="IPR014710">
    <property type="entry name" value="RmlC-like_jellyroll"/>
</dbReference>
<keyword evidence="4" id="KW-1185">Reference proteome</keyword>
<dbReference type="EMBL" id="CP064030">
    <property type="protein sequence ID" value="QRN52122.1"/>
    <property type="molecule type" value="Genomic_DNA"/>
</dbReference>
<evidence type="ECO:0000256" key="1">
    <source>
        <dbReference type="ARBA" id="ARBA00022723"/>
    </source>
</evidence>
<reference evidence="3 4" key="1">
    <citation type="submission" date="2020-10" db="EMBL/GenBank/DDBJ databases">
        <title>Phylogeny of dyella-like bacteria.</title>
        <authorList>
            <person name="Fu J."/>
        </authorList>
    </citation>
    <scope>NUCLEOTIDE SEQUENCE [LARGE SCALE GENOMIC DNA]</scope>
    <source>
        <strain evidence="3 4">DHOB09</strain>
    </source>
</reference>
<sequence length="174" mass="18937">MSTRPPFIVSASELPEHSHVYPQSEEAMGPTRSVGRAAGLVRLGINLQRLPPGMRSSWPHAESDEEEFVYVIDGDVDAWIDGELHRMVAGDFAAFPAGTGISHCFINNSTMEALLLVGGEAAKRGNRLIYPLNPSRQTDLSAADWWHDAPLRKLGAHDGLPDQLRNAKRSGDAA</sequence>
<dbReference type="Proteomes" id="UP000663181">
    <property type="component" value="Chromosome"/>
</dbReference>
<evidence type="ECO:0000313" key="3">
    <source>
        <dbReference type="EMBL" id="QRN52122.1"/>
    </source>
</evidence>
<accession>A0ABX7GQM8</accession>
<proteinExistence type="predicted"/>
<dbReference type="InterPro" id="IPR051610">
    <property type="entry name" value="GPI/OXD"/>
</dbReference>
<feature type="domain" description="Cupin type-2" evidence="2">
    <location>
        <begin position="47"/>
        <end position="116"/>
    </location>
</feature>
<dbReference type="CDD" id="cd02224">
    <property type="entry name" value="cupin_SPO2919-like"/>
    <property type="match status" value="1"/>
</dbReference>
<dbReference type="RefSeq" id="WP_188800777.1">
    <property type="nucleotide sequence ID" value="NZ_BMIZ01000003.1"/>
</dbReference>
<dbReference type="SUPFAM" id="SSF51182">
    <property type="entry name" value="RmlC-like cupins"/>
    <property type="match status" value="1"/>
</dbReference>